<keyword evidence="4" id="KW-0274">FAD</keyword>
<dbReference type="GO" id="GO:0016491">
    <property type="term" value="F:oxidoreductase activity"/>
    <property type="evidence" value="ECO:0007669"/>
    <property type="project" value="UniProtKB-KW"/>
</dbReference>
<name>A0ABV7IJE0_9SPHN</name>
<accession>A0ABV7IJE0</accession>
<evidence type="ECO:0000256" key="5">
    <source>
        <dbReference type="ARBA" id="ARBA00023002"/>
    </source>
</evidence>
<dbReference type="RefSeq" id="WP_379508183.1">
    <property type="nucleotide sequence ID" value="NZ_JBHRTQ010000001.1"/>
</dbReference>
<dbReference type="EMBL" id="JBHRTQ010000001">
    <property type="protein sequence ID" value="MFC3172786.1"/>
    <property type="molecule type" value="Genomic_DNA"/>
</dbReference>
<comment type="similarity">
    <text evidence="2">Belongs to the acyl-CoA dehydrogenase family.</text>
</comment>
<dbReference type="InterPro" id="IPR009075">
    <property type="entry name" value="AcylCo_DH/oxidase_C"/>
</dbReference>
<evidence type="ECO:0000313" key="9">
    <source>
        <dbReference type="Proteomes" id="UP001595604"/>
    </source>
</evidence>
<dbReference type="InterPro" id="IPR009100">
    <property type="entry name" value="AcylCoA_DH/oxidase_NM_dom_sf"/>
</dbReference>
<dbReference type="Proteomes" id="UP001595604">
    <property type="component" value="Unassembled WGS sequence"/>
</dbReference>
<evidence type="ECO:0000256" key="1">
    <source>
        <dbReference type="ARBA" id="ARBA00001974"/>
    </source>
</evidence>
<dbReference type="Gene3D" id="2.40.110.10">
    <property type="entry name" value="Butyryl-CoA Dehydrogenase, subunit A, domain 2"/>
    <property type="match status" value="1"/>
</dbReference>
<dbReference type="InterPro" id="IPR037069">
    <property type="entry name" value="AcylCoA_DH/ox_N_sf"/>
</dbReference>
<dbReference type="EC" id="1.-.-.-" evidence="8"/>
<evidence type="ECO:0000313" key="8">
    <source>
        <dbReference type="EMBL" id="MFC3172786.1"/>
    </source>
</evidence>
<evidence type="ECO:0000259" key="7">
    <source>
        <dbReference type="Pfam" id="PF02771"/>
    </source>
</evidence>
<dbReference type="Gene3D" id="1.20.140.10">
    <property type="entry name" value="Butyryl-CoA Dehydrogenase, subunit A, domain 3"/>
    <property type="match status" value="1"/>
</dbReference>
<dbReference type="PANTHER" id="PTHR43884:SF20">
    <property type="entry name" value="ACYL-COA DEHYDROGENASE FADE28"/>
    <property type="match status" value="1"/>
</dbReference>
<evidence type="ECO:0000259" key="6">
    <source>
        <dbReference type="Pfam" id="PF00441"/>
    </source>
</evidence>
<proteinExistence type="inferred from homology"/>
<dbReference type="SUPFAM" id="SSF56645">
    <property type="entry name" value="Acyl-CoA dehydrogenase NM domain-like"/>
    <property type="match status" value="1"/>
</dbReference>
<comment type="caution">
    <text evidence="8">The sequence shown here is derived from an EMBL/GenBank/DDBJ whole genome shotgun (WGS) entry which is preliminary data.</text>
</comment>
<keyword evidence="5 8" id="KW-0560">Oxidoreductase</keyword>
<protein>
    <submittedName>
        <fullName evidence="8">Acyl-CoA dehydrogenase family protein</fullName>
        <ecNumber evidence="8">1.-.-.-</ecNumber>
    </submittedName>
</protein>
<dbReference type="Pfam" id="PF02771">
    <property type="entry name" value="Acyl-CoA_dh_N"/>
    <property type="match status" value="1"/>
</dbReference>
<organism evidence="8 9">
    <name type="scientific">Novosphingobium bradum</name>
    <dbReference type="NCBI Taxonomy" id="1737444"/>
    <lineage>
        <taxon>Bacteria</taxon>
        <taxon>Pseudomonadati</taxon>
        <taxon>Pseudomonadota</taxon>
        <taxon>Alphaproteobacteria</taxon>
        <taxon>Sphingomonadales</taxon>
        <taxon>Sphingomonadaceae</taxon>
        <taxon>Novosphingobium</taxon>
    </lineage>
</organism>
<sequence>MNFEFSPEQVQLREEVRRFLAAECPPAKARQAIEAGGTHDPQLWDKLAQMGLIGAAIPEDMGGVGLGYLELCVIAEELGRTVAPVPFAPSVYLGAEMIRELGTAGQQARWLPALATGEAIAAFALAERPGPNRPEAVAATLAGGRLNGTKIAVRGGDCADVAVVAARLDGQVVPCLVDLAQDGVTRTPVTTLDPGLGHATLSFRDVAAEPLATGAAGWAAIRRALDKAAVLMAFEQLGAAERTLDMARDHALDRIAFGRPVGSFQAVKHALADLYTAVVLARSNCWFGAWALSADAPELAEAAAAAWLSACEAARVCAKESLQLHGGMGFTWEADSHLYYRRANLLATALGTMAEWEDQLVDAVVAKQESAGREKAA</sequence>
<feature type="domain" description="Acyl-CoA dehydrogenase/oxidase N-terminal" evidence="7">
    <location>
        <begin position="6"/>
        <end position="118"/>
    </location>
</feature>
<dbReference type="InterPro" id="IPR036250">
    <property type="entry name" value="AcylCo_DH-like_C"/>
</dbReference>
<dbReference type="InterPro" id="IPR013786">
    <property type="entry name" value="AcylCoA_DH/ox_N"/>
</dbReference>
<gene>
    <name evidence="8" type="ORF">ACFOD9_00825</name>
</gene>
<evidence type="ECO:0000256" key="4">
    <source>
        <dbReference type="ARBA" id="ARBA00022827"/>
    </source>
</evidence>
<evidence type="ECO:0000256" key="2">
    <source>
        <dbReference type="ARBA" id="ARBA00009347"/>
    </source>
</evidence>
<keyword evidence="3" id="KW-0285">Flavoprotein</keyword>
<reference evidence="9" key="1">
    <citation type="journal article" date="2019" name="Int. J. Syst. Evol. Microbiol.">
        <title>The Global Catalogue of Microorganisms (GCM) 10K type strain sequencing project: providing services to taxonomists for standard genome sequencing and annotation.</title>
        <authorList>
            <consortium name="The Broad Institute Genomics Platform"/>
            <consortium name="The Broad Institute Genome Sequencing Center for Infectious Disease"/>
            <person name="Wu L."/>
            <person name="Ma J."/>
        </authorList>
    </citation>
    <scope>NUCLEOTIDE SEQUENCE [LARGE SCALE GENOMIC DNA]</scope>
    <source>
        <strain evidence="9">KCTC 42984</strain>
    </source>
</reference>
<dbReference type="PANTHER" id="PTHR43884">
    <property type="entry name" value="ACYL-COA DEHYDROGENASE"/>
    <property type="match status" value="1"/>
</dbReference>
<comment type="cofactor">
    <cofactor evidence="1">
        <name>FAD</name>
        <dbReference type="ChEBI" id="CHEBI:57692"/>
    </cofactor>
</comment>
<dbReference type="Pfam" id="PF00441">
    <property type="entry name" value="Acyl-CoA_dh_1"/>
    <property type="match status" value="1"/>
</dbReference>
<evidence type="ECO:0000256" key="3">
    <source>
        <dbReference type="ARBA" id="ARBA00022630"/>
    </source>
</evidence>
<dbReference type="InterPro" id="IPR046373">
    <property type="entry name" value="Acyl-CoA_Oxase/DH_mid-dom_sf"/>
</dbReference>
<feature type="domain" description="Acyl-CoA dehydrogenase/oxidase C-terminal" evidence="6">
    <location>
        <begin position="216"/>
        <end position="352"/>
    </location>
</feature>
<dbReference type="Gene3D" id="1.10.540.10">
    <property type="entry name" value="Acyl-CoA dehydrogenase/oxidase, N-terminal domain"/>
    <property type="match status" value="1"/>
</dbReference>
<keyword evidence="9" id="KW-1185">Reference proteome</keyword>
<dbReference type="SUPFAM" id="SSF47203">
    <property type="entry name" value="Acyl-CoA dehydrogenase C-terminal domain-like"/>
    <property type="match status" value="1"/>
</dbReference>